<evidence type="ECO:0000313" key="4">
    <source>
        <dbReference type="EnsemblPlants" id="cds.evm.model.10.2122"/>
    </source>
</evidence>
<accession>A0A803QM66</accession>
<keyword evidence="1 3" id="KW-0853">WD repeat</keyword>
<dbReference type="Gene3D" id="2.130.10.10">
    <property type="entry name" value="YVTN repeat-like/Quinoprotein amine dehydrogenase"/>
    <property type="match status" value="1"/>
</dbReference>
<evidence type="ECO:0000313" key="5">
    <source>
        <dbReference type="Proteomes" id="UP000596661"/>
    </source>
</evidence>
<reference evidence="4" key="1">
    <citation type="submission" date="2021-03" db="UniProtKB">
        <authorList>
            <consortium name="EnsemblPlants"/>
        </authorList>
    </citation>
    <scope>IDENTIFICATION</scope>
</reference>
<dbReference type="Pfam" id="PF00400">
    <property type="entry name" value="WD40"/>
    <property type="match status" value="2"/>
</dbReference>
<evidence type="ECO:0000256" key="1">
    <source>
        <dbReference type="ARBA" id="ARBA00022574"/>
    </source>
</evidence>
<keyword evidence="2" id="KW-0677">Repeat</keyword>
<protein>
    <submittedName>
        <fullName evidence="4">Uncharacterized protein</fullName>
    </submittedName>
</protein>
<dbReference type="SUPFAM" id="SSF81383">
    <property type="entry name" value="F-box domain"/>
    <property type="match status" value="1"/>
</dbReference>
<dbReference type="AlphaFoldDB" id="A0A803QM66"/>
<proteinExistence type="predicted"/>
<dbReference type="PANTHER" id="PTHR22847">
    <property type="entry name" value="WD40 REPEAT PROTEIN"/>
    <property type="match status" value="1"/>
</dbReference>
<dbReference type="InterPro" id="IPR001680">
    <property type="entry name" value="WD40_rpt"/>
</dbReference>
<dbReference type="PANTHER" id="PTHR22847:SF746">
    <property type="entry name" value="OS01G0185400 PROTEIN"/>
    <property type="match status" value="1"/>
</dbReference>
<dbReference type="InterPro" id="IPR036047">
    <property type="entry name" value="F-box-like_dom_sf"/>
</dbReference>
<dbReference type="EnsemblPlants" id="evm.model.10.2122">
    <property type="protein sequence ID" value="cds.evm.model.10.2122"/>
    <property type="gene ID" value="evm.TU.10.2122"/>
</dbReference>
<dbReference type="EMBL" id="UZAU01000833">
    <property type="status" value="NOT_ANNOTATED_CDS"/>
    <property type="molecule type" value="Genomic_DNA"/>
</dbReference>
<dbReference type="InterPro" id="IPR015943">
    <property type="entry name" value="WD40/YVTN_repeat-like_dom_sf"/>
</dbReference>
<dbReference type="InterPro" id="IPR036322">
    <property type="entry name" value="WD40_repeat_dom_sf"/>
</dbReference>
<dbReference type="Proteomes" id="UP000596661">
    <property type="component" value="Unassembled WGS sequence"/>
</dbReference>
<feature type="repeat" description="WD" evidence="3">
    <location>
        <begin position="209"/>
        <end position="254"/>
    </location>
</feature>
<dbReference type="PROSITE" id="PS50082">
    <property type="entry name" value="WD_REPEATS_2"/>
    <property type="match status" value="1"/>
</dbReference>
<dbReference type="SUPFAM" id="SSF50978">
    <property type="entry name" value="WD40 repeat-like"/>
    <property type="match status" value="1"/>
</dbReference>
<evidence type="ECO:0000256" key="3">
    <source>
        <dbReference type="PROSITE-ProRule" id="PRU00221"/>
    </source>
</evidence>
<dbReference type="Gramene" id="evm.model.10.2122">
    <property type="protein sequence ID" value="cds.evm.model.10.2122"/>
    <property type="gene ID" value="evm.TU.10.2122"/>
</dbReference>
<dbReference type="PROSITE" id="PS50294">
    <property type="entry name" value="WD_REPEATS_REGION"/>
    <property type="match status" value="1"/>
</dbReference>
<organism evidence="4 5">
    <name type="scientific">Cannabis sativa</name>
    <name type="common">Hemp</name>
    <name type="synonym">Marijuana</name>
    <dbReference type="NCBI Taxonomy" id="3483"/>
    <lineage>
        <taxon>Eukaryota</taxon>
        <taxon>Viridiplantae</taxon>
        <taxon>Streptophyta</taxon>
        <taxon>Embryophyta</taxon>
        <taxon>Tracheophyta</taxon>
        <taxon>Spermatophyta</taxon>
        <taxon>Magnoliopsida</taxon>
        <taxon>eudicotyledons</taxon>
        <taxon>Gunneridae</taxon>
        <taxon>Pentapetalae</taxon>
        <taxon>rosids</taxon>
        <taxon>fabids</taxon>
        <taxon>Rosales</taxon>
        <taxon>Cannabaceae</taxon>
        <taxon>Cannabis</taxon>
    </lineage>
</organism>
<dbReference type="SMART" id="SM00320">
    <property type="entry name" value="WD40"/>
    <property type="match status" value="2"/>
</dbReference>
<name>A0A803QM66_CANSA</name>
<keyword evidence="5" id="KW-1185">Reference proteome</keyword>
<evidence type="ECO:0000256" key="2">
    <source>
        <dbReference type="ARBA" id="ARBA00022737"/>
    </source>
</evidence>
<sequence length="367" mass="40954">MAESVEKSSTFMVRNRAWSSETTITDVNVDSLSQCATFLNLQEVSNMAMTCNLFKKVAYSDPIRHRLYREHWHREIPAAVSQKLGARDAYLARHKSVNQFEFSDPIGFDTFTASKPVDHLIIDNNTITFAHGPWLRITNINTPFLTKGSTVMLNGHTERITCMRLFSANETPLFQRESQSSDDDEKFILTSSKDRSIRLWWKGSCYKTFRGHSGTVSALSDELLGDGVGNILASGGEDGTVRLWSLEAGVKSGQHALKATLCGHDKTVKLMSLAKYKQIISFGDCVQRFKGEGLGYSCINGCKFIKLCGMTSVPGMPVNMKCHETMLLIASGTSVTNQWKSHRLSWLETAWSCETTITDVNVSQPRP</sequence>